<dbReference type="Proteomes" id="UP001465976">
    <property type="component" value="Unassembled WGS sequence"/>
</dbReference>
<evidence type="ECO:0000259" key="6">
    <source>
        <dbReference type="PROSITE" id="PS51700"/>
    </source>
</evidence>
<keyword evidence="3 7" id="KW-0378">Hydrolase</keyword>
<reference evidence="7 8" key="1">
    <citation type="submission" date="2024-02" db="EMBL/GenBank/DDBJ databases">
        <title>A draft genome for the cacao thread blight pathogen Marasmius crinis-equi.</title>
        <authorList>
            <person name="Cohen S.P."/>
            <person name="Baruah I.K."/>
            <person name="Amoako-Attah I."/>
            <person name="Bukari Y."/>
            <person name="Meinhardt L.W."/>
            <person name="Bailey B.A."/>
        </authorList>
    </citation>
    <scope>NUCLEOTIDE SEQUENCE [LARGE SCALE GENOMIC DNA]</scope>
    <source>
        <strain evidence="7 8">GH-76</strain>
    </source>
</reference>
<evidence type="ECO:0000256" key="1">
    <source>
        <dbReference type="ARBA" id="ARBA00000451"/>
    </source>
</evidence>
<feature type="region of interest" description="Disordered" evidence="5">
    <location>
        <begin position="1"/>
        <end position="62"/>
    </location>
</feature>
<evidence type="ECO:0000256" key="2">
    <source>
        <dbReference type="ARBA" id="ARBA00012489"/>
    </source>
</evidence>
<dbReference type="PANTHER" id="PTHR12792:SF0">
    <property type="entry name" value="SEPARIN"/>
    <property type="match status" value="1"/>
</dbReference>
<evidence type="ECO:0000256" key="3">
    <source>
        <dbReference type="ARBA" id="ARBA00022801"/>
    </source>
</evidence>
<feature type="domain" description="Peptidase C50" evidence="6">
    <location>
        <begin position="1899"/>
        <end position="1996"/>
    </location>
</feature>
<accession>A0ABR3FSU8</accession>
<dbReference type="PANTHER" id="PTHR12792">
    <property type="entry name" value="EXTRA SPINDLE POLES 1-RELATED"/>
    <property type="match status" value="1"/>
</dbReference>
<comment type="caution">
    <text evidence="7">The sequence shown here is derived from an EMBL/GenBank/DDBJ whole genome shotgun (WGS) entry which is preliminary data.</text>
</comment>
<feature type="compositionally biased region" description="Low complexity" evidence="5">
    <location>
        <begin position="881"/>
        <end position="892"/>
    </location>
</feature>
<evidence type="ECO:0000313" key="8">
    <source>
        <dbReference type="Proteomes" id="UP001465976"/>
    </source>
</evidence>
<organism evidence="7 8">
    <name type="scientific">Marasmius crinis-equi</name>
    <dbReference type="NCBI Taxonomy" id="585013"/>
    <lineage>
        <taxon>Eukaryota</taxon>
        <taxon>Fungi</taxon>
        <taxon>Dikarya</taxon>
        <taxon>Basidiomycota</taxon>
        <taxon>Agaricomycotina</taxon>
        <taxon>Agaricomycetes</taxon>
        <taxon>Agaricomycetidae</taxon>
        <taxon>Agaricales</taxon>
        <taxon>Marasmiineae</taxon>
        <taxon>Marasmiaceae</taxon>
        <taxon>Marasmius</taxon>
    </lineage>
</organism>
<dbReference type="Gene3D" id="1.25.40.10">
    <property type="entry name" value="Tetratricopeptide repeat domain"/>
    <property type="match status" value="2"/>
</dbReference>
<evidence type="ECO:0000256" key="5">
    <source>
        <dbReference type="SAM" id="MobiDB-lite"/>
    </source>
</evidence>
<dbReference type="InterPro" id="IPR011990">
    <property type="entry name" value="TPR-like_helical_dom_sf"/>
</dbReference>
<sequence length="2098" mass="233426">MPPAAASRRNPTRQTATTSSKTTSVDRLAEQLATKLTVSKDVKGKQKAPPTLSPEEQRAHSMRTINSASQHLSSLFQSGWRLSQEKSTPKSSVSNDALASGSKAVDHLVILRRLCSRDVDIERAAMSVLGKLVALELYEPALQVMRDAHGRICDLAKTSADERAKPEPPTAALLSVPIPEGQPTDNTTLTLISTYLFNAIAILCYYSNPTNRLKHNVLSFDSFSNGLLNTPTLLQWMPHFSVLPAKHLDPILTKAYSLLTKLVPSGVRQNNPSLVFQVRMYAVSCLAYTSQGVIDNPSSLWNQASKFAMSYAKSEARDSSTHEALVPASLAQLVRIAEMRPDCVAFMSADGFMSFCETWTSFANRAGDLQSLDRIGTILQNASMPSSASTQASGTGAQAKEGPGQDKSRLTVDGTRLCTTLAQLSTLLENAGSQRTDQASRIEECTALIQDSRVIDILAWSDDSDKELHRISGKVHRALEKCRRFALKLIEKTDSSGEQCTNLVRTFVDLVLKVLEQALARNPLPDYFTQMLDASFSLAKTTLTISDPRTYTTAYDYLDRAVQILDAPEADRPSELATYLRCTSGAFHNLGGILYQGGRYGSAIPYLKESCRLGARAIDIEHARKGDDTDEVWMQLEEQLWRRWQLLAICYTKIGDRRAAFNSLQRCVEAFPYERSAFADHVNKEGLGSLFDLNPTTKDLVGVVDRLTHMGVCELLLAAREVSLRNIAMTKHCLRGALVERQLEGLEPYRHKEGIAVAMSALLKDALELYQDGCMPLRSVRVYVRALSFAYHNGVEHISSLGSIDEIAGKIKRSLDIEDFGHDKELVRLLPEYQAAAQIWLSLHAHRTSDPKRASLIRMYTEEACKTLHTLVSPPPRTKTKTTPPSKPKAPAGRLPKAPKSRAKAPITPKPRGRAALQALPINTLQPEDNLVSPSTATLDTPHKLVEALQLSAHVLGILSLNILKIKLLDILRRIAEQYVGMTSDAFIMASSDLGYEYLLLGKFKRARKIFELTQTSVHNGGGSESASGKFLLKFAELCALNDDITQSMELYRKAQILAGHVTEEKQSSYHKMQARVVRLELAAMASNLLSVICSVKNDHSTSLRSLLNALRLWNRAYEALARLQPPSSTAPKAIEDSNPFDVSESKDAPPIITPQTSEQLKRVYTRRTSMSGFEWRIGQGLLQTMFALCQAYLMRGSSREAQYFAEQARDLAESLNAPVFVCRAVTRLEELRMQLGQLEELDNLDQLDLTGGLGIDVADVHRLRGDFEQRVARIEDAQSHYEAALQVLEEFDQAFGKLDGVEFGPRHSIGSSHGADVLTPALLIRVLREHIWILRDESGEQFEDLLNRLLAIPPTLQTQTEKDALMAKLTLHDVYTRSKVDMFLSSIGETTVALPMGSSLSVSLPTGFQDILRDLESAEKLFWSQLSAHGQSGHVPDIRAALSSIALIGTFQASLGRSEVSRSMLMAGLLDASAAITLRREMLEVIQNKYPSPSPQDDLLWPTLSPDGALVYPSPQRRKITLDVSDDEDENDDAGGEDAQLKRYWDSIRERYQSVMYDAETLSSSAAAGLPSHWTVVHITVTDDKNTLFISRQRGGTDSKNHPLLFCIPLKGRREGAGEDEEQQLTFEDAIEEFNDIIRSSNETTKAAASIRENQAARATWWRERGALDTRLQELLENIEFCWLGAFKTILHKNTHLSPEGIASLRVQFDRVFQQGLRLQDKRTKEKALGHGRVPSEAWGPNRVTLDDALLECFSTLSPQCKDEELEDLVYFILDLYQFHGVQVAIAEIDIDQVVVDLRSVLEEHAARMKPVKIGPNRAGAFGHARAAQNNEDEHLFLVLDKNVQGLPWESIPILRGRSVSRIPCMSFLHDRLEFARWKQEQATSPPSHVVDRAAVDPRKGYYILNPSGDLTRTQGRFEPWLKEMKGIGWDGISGRQPSELEVLRALEQHDLVVYFGHGGGEQYVRSHKIRHLRSCAAVMLWGCSSGYLRDMGDFDRVGTPLNYMLAGCPALVANLWDVTDRDIDTFSQGVFDKLHMNASEIRKSSKRSRTQQLDIFEKDERKETSLMAAVAQSREVCKLKYLTGAAPVVYGIPFYL</sequence>
<comment type="catalytic activity">
    <reaction evidence="1">
        <text>All bonds known to be hydrolyzed by this endopeptidase have arginine in P1 and an acidic residue in P4. P6 is often occupied by an acidic residue or by a hydroxy-amino-acid residue, the phosphorylation of which enhances cleavage.</text>
        <dbReference type="EC" id="3.4.22.49"/>
    </reaction>
</comment>
<feature type="region of interest" description="Disordered" evidence="5">
    <location>
        <begin position="870"/>
        <end position="910"/>
    </location>
</feature>
<dbReference type="Pfam" id="PF03568">
    <property type="entry name" value="Separin_C"/>
    <property type="match status" value="1"/>
</dbReference>
<dbReference type="SMART" id="SM00028">
    <property type="entry name" value="TPR"/>
    <property type="match status" value="5"/>
</dbReference>
<dbReference type="EMBL" id="JBAHYK010000101">
    <property type="protein sequence ID" value="KAL0578391.1"/>
    <property type="molecule type" value="Genomic_DNA"/>
</dbReference>
<feature type="compositionally biased region" description="Low complexity" evidence="5">
    <location>
        <begin position="386"/>
        <end position="399"/>
    </location>
</feature>
<evidence type="ECO:0000313" key="7">
    <source>
        <dbReference type="EMBL" id="KAL0578391.1"/>
    </source>
</evidence>
<evidence type="ECO:0000256" key="4">
    <source>
        <dbReference type="ARBA" id="ARBA00022829"/>
    </source>
</evidence>
<dbReference type="SUPFAM" id="SSF48452">
    <property type="entry name" value="TPR-like"/>
    <property type="match status" value="1"/>
</dbReference>
<gene>
    <name evidence="7" type="primary">ESP1</name>
    <name evidence="7" type="ORF">V5O48_003612</name>
</gene>
<feature type="region of interest" description="Disordered" evidence="5">
    <location>
        <begin position="383"/>
        <end position="410"/>
    </location>
</feature>
<dbReference type="EC" id="3.4.22.49" evidence="2"/>
<name>A0ABR3FSU8_9AGAR</name>
<feature type="compositionally biased region" description="Low complexity" evidence="5">
    <location>
        <begin position="12"/>
        <end position="23"/>
    </location>
</feature>
<protein>
    <recommendedName>
        <fullName evidence="2">separase</fullName>
        <ecNumber evidence="2">3.4.22.49</ecNumber>
    </recommendedName>
</protein>
<dbReference type="GO" id="GO:0016787">
    <property type="term" value="F:hydrolase activity"/>
    <property type="evidence" value="ECO:0007669"/>
    <property type="project" value="UniProtKB-KW"/>
</dbReference>
<feature type="region of interest" description="Disordered" evidence="5">
    <location>
        <begin position="1128"/>
        <end position="1154"/>
    </location>
</feature>
<dbReference type="PROSITE" id="PS51700">
    <property type="entry name" value="SEPARIN"/>
    <property type="match status" value="1"/>
</dbReference>
<keyword evidence="4" id="KW-0159">Chromosome partition</keyword>
<dbReference type="InterPro" id="IPR019734">
    <property type="entry name" value="TPR_rpt"/>
</dbReference>
<keyword evidence="8" id="KW-1185">Reference proteome</keyword>
<dbReference type="InterPro" id="IPR005314">
    <property type="entry name" value="Peptidase_C50"/>
</dbReference>
<proteinExistence type="predicted"/>
<dbReference type="InterPro" id="IPR030397">
    <property type="entry name" value="SEPARIN_core_dom"/>
</dbReference>